<comment type="caution">
    <text evidence="1">The sequence shown here is derived from an EMBL/GenBank/DDBJ whole genome shotgun (WGS) entry which is preliminary data.</text>
</comment>
<dbReference type="EMBL" id="LAZR01003714">
    <property type="protein sequence ID" value="KKN15426.1"/>
    <property type="molecule type" value="Genomic_DNA"/>
</dbReference>
<proteinExistence type="predicted"/>
<gene>
    <name evidence="1" type="ORF">LCGC14_0986230</name>
</gene>
<name>A0A0F9QQJ8_9ZZZZ</name>
<sequence length="38" mass="4447">MRIYRVVTEEACPFRPMVCRSRWATTMSAADSERVSRP</sequence>
<protein>
    <submittedName>
        <fullName evidence="1">Uncharacterized protein</fullName>
    </submittedName>
</protein>
<evidence type="ECO:0000313" key="1">
    <source>
        <dbReference type="EMBL" id="KKN15426.1"/>
    </source>
</evidence>
<organism evidence="1">
    <name type="scientific">marine sediment metagenome</name>
    <dbReference type="NCBI Taxonomy" id="412755"/>
    <lineage>
        <taxon>unclassified sequences</taxon>
        <taxon>metagenomes</taxon>
        <taxon>ecological metagenomes</taxon>
    </lineage>
</organism>
<dbReference type="AlphaFoldDB" id="A0A0F9QQJ8"/>
<feature type="non-terminal residue" evidence="1">
    <location>
        <position position="38"/>
    </location>
</feature>
<accession>A0A0F9QQJ8</accession>
<reference evidence="1" key="1">
    <citation type="journal article" date="2015" name="Nature">
        <title>Complex archaea that bridge the gap between prokaryotes and eukaryotes.</title>
        <authorList>
            <person name="Spang A."/>
            <person name="Saw J.H."/>
            <person name="Jorgensen S.L."/>
            <person name="Zaremba-Niedzwiedzka K."/>
            <person name="Martijn J."/>
            <person name="Lind A.E."/>
            <person name="van Eijk R."/>
            <person name="Schleper C."/>
            <person name="Guy L."/>
            <person name="Ettema T.J."/>
        </authorList>
    </citation>
    <scope>NUCLEOTIDE SEQUENCE</scope>
</reference>